<dbReference type="Pfam" id="PF03403">
    <property type="entry name" value="PAF-AH_p_II"/>
    <property type="match status" value="1"/>
</dbReference>
<dbReference type="Gene3D" id="3.40.50.1820">
    <property type="entry name" value="alpha/beta hydrolase"/>
    <property type="match status" value="1"/>
</dbReference>
<evidence type="ECO:0000256" key="4">
    <source>
        <dbReference type="ARBA" id="ARBA00023098"/>
    </source>
</evidence>
<organism evidence="5 6">
    <name type="scientific">Amanita muscaria (strain Koide BX008)</name>
    <dbReference type="NCBI Taxonomy" id="946122"/>
    <lineage>
        <taxon>Eukaryota</taxon>
        <taxon>Fungi</taxon>
        <taxon>Dikarya</taxon>
        <taxon>Basidiomycota</taxon>
        <taxon>Agaricomycotina</taxon>
        <taxon>Agaricomycetes</taxon>
        <taxon>Agaricomycetidae</taxon>
        <taxon>Agaricales</taxon>
        <taxon>Pluteineae</taxon>
        <taxon>Amanitaceae</taxon>
        <taxon>Amanita</taxon>
    </lineage>
</organism>
<dbReference type="STRING" id="946122.A0A0C2X036"/>
<dbReference type="GO" id="GO:0003847">
    <property type="term" value="F:1-alkyl-2-acetylglycerophosphocholine esterase activity"/>
    <property type="evidence" value="ECO:0007669"/>
    <property type="project" value="UniProtKB-EC"/>
</dbReference>
<feature type="non-terminal residue" evidence="5">
    <location>
        <position position="359"/>
    </location>
</feature>
<dbReference type="OrthoDB" id="2861593at2759"/>
<dbReference type="PANTHER" id="PTHR10272">
    <property type="entry name" value="PLATELET-ACTIVATING FACTOR ACETYLHYDROLASE"/>
    <property type="match status" value="1"/>
</dbReference>
<dbReference type="AlphaFoldDB" id="A0A0C2X036"/>
<evidence type="ECO:0000256" key="3">
    <source>
        <dbReference type="ARBA" id="ARBA00022963"/>
    </source>
</evidence>
<accession>A0A0C2X036</accession>
<evidence type="ECO:0000256" key="1">
    <source>
        <dbReference type="ARBA" id="ARBA00013201"/>
    </source>
</evidence>
<dbReference type="EC" id="3.1.1.47" evidence="1"/>
<feature type="non-terminal residue" evidence="5">
    <location>
        <position position="1"/>
    </location>
</feature>
<name>A0A0C2X036_AMAMK</name>
<gene>
    <name evidence="5" type="ORF">M378DRAFT_53965</name>
</gene>
<dbReference type="SUPFAM" id="SSF53474">
    <property type="entry name" value="alpha/beta-Hydrolases"/>
    <property type="match status" value="1"/>
</dbReference>
<keyword evidence="3" id="KW-0442">Lipid degradation</keyword>
<dbReference type="PANTHER" id="PTHR10272:SF14">
    <property type="entry name" value="PAF ACETYLHYDROLASE FAMILY PROTEIN"/>
    <property type="match status" value="1"/>
</dbReference>
<dbReference type="GO" id="GO:0016042">
    <property type="term" value="P:lipid catabolic process"/>
    <property type="evidence" value="ECO:0007669"/>
    <property type="project" value="UniProtKB-KW"/>
</dbReference>
<keyword evidence="2" id="KW-0378">Hydrolase</keyword>
<reference evidence="5 6" key="1">
    <citation type="submission" date="2014-04" db="EMBL/GenBank/DDBJ databases">
        <title>Evolutionary Origins and Diversification of the Mycorrhizal Mutualists.</title>
        <authorList>
            <consortium name="DOE Joint Genome Institute"/>
            <consortium name="Mycorrhizal Genomics Consortium"/>
            <person name="Kohler A."/>
            <person name="Kuo A."/>
            <person name="Nagy L.G."/>
            <person name="Floudas D."/>
            <person name="Copeland A."/>
            <person name="Barry K.W."/>
            <person name="Cichocki N."/>
            <person name="Veneault-Fourrey C."/>
            <person name="LaButti K."/>
            <person name="Lindquist E.A."/>
            <person name="Lipzen A."/>
            <person name="Lundell T."/>
            <person name="Morin E."/>
            <person name="Murat C."/>
            <person name="Riley R."/>
            <person name="Ohm R."/>
            <person name="Sun H."/>
            <person name="Tunlid A."/>
            <person name="Henrissat B."/>
            <person name="Grigoriev I.V."/>
            <person name="Hibbett D.S."/>
            <person name="Martin F."/>
        </authorList>
    </citation>
    <scope>NUCLEOTIDE SEQUENCE [LARGE SCALE GENOMIC DNA]</scope>
    <source>
        <strain evidence="5 6">Koide BX008</strain>
    </source>
</reference>
<evidence type="ECO:0000313" key="5">
    <source>
        <dbReference type="EMBL" id="KIL62491.1"/>
    </source>
</evidence>
<protein>
    <recommendedName>
        <fullName evidence="1">1-alkyl-2-acetylglycerophosphocholine esterase</fullName>
        <ecNumber evidence="1">3.1.1.47</ecNumber>
    </recommendedName>
</protein>
<dbReference type="InParanoid" id="A0A0C2X036"/>
<dbReference type="Proteomes" id="UP000054549">
    <property type="component" value="Unassembled WGS sequence"/>
</dbReference>
<evidence type="ECO:0000256" key="2">
    <source>
        <dbReference type="ARBA" id="ARBA00022801"/>
    </source>
</evidence>
<keyword evidence="6" id="KW-1185">Reference proteome</keyword>
<keyword evidence="4" id="KW-0443">Lipid metabolism</keyword>
<proteinExistence type="predicted"/>
<dbReference type="HOGENOM" id="CLU_026278_0_0_1"/>
<dbReference type="EMBL" id="KN818270">
    <property type="protein sequence ID" value="KIL62491.1"/>
    <property type="molecule type" value="Genomic_DNA"/>
</dbReference>
<dbReference type="InterPro" id="IPR029058">
    <property type="entry name" value="AB_hydrolase_fold"/>
</dbReference>
<evidence type="ECO:0000313" key="6">
    <source>
        <dbReference type="Proteomes" id="UP000054549"/>
    </source>
</evidence>
<sequence length="359" mass="38796">LPAPTGPYTIGTTNLILTDHTRLEIFSPTPNTTARTIVGQIYYPTLPADQLNKSGSYTLSPYLTPGLARWTENNYGLPSQTMDGILTNTYLNALVSLPRGKDSADVIIFSPGYGASRSFYATYHEQLASKGYVVVAIEHLYDVVYVDIPGLGVFQSPYANTSAGNSATIIDEMHAVRVQDALFILRSLADPQSQLVTGVESLIANGGFDKDTWWSKDARVAMYGHSLGGSTGAGAMLVDNTSVKLLGGINLDGTFVGPAINPPAPPYNYLDSPFLLFGHQGHNRTSDSTWTFFYDNVLRGWKRELALLNAQHLTFSDFPALVNLLGLRNLLPPAVVDAYVGTIPGLRAVQVVGEFIGAF</sequence>